<dbReference type="PANTHER" id="PTHR43767">
    <property type="entry name" value="LONG-CHAIN-FATTY-ACID--COA LIGASE"/>
    <property type="match status" value="1"/>
</dbReference>
<evidence type="ECO:0000313" key="4">
    <source>
        <dbReference type="Proteomes" id="UP000786989"/>
    </source>
</evidence>
<dbReference type="InterPro" id="IPR000873">
    <property type="entry name" value="AMP-dep_synth/lig_dom"/>
</dbReference>
<sequence length="533" mass="59855">MTTIVGNDNLRNLWERLRIYRGEHTFMEFVGKTGEKQVFTYGDFDRYINRTANYFRSIGIRKGDRVAFQLYNSPECVSVAMALAKIGAIAVPINMANMVEECAFVYEKCGIDTVVCEPDCQTFYIEGVPSDVEWRNPLPAKVEHVYPMPRVLVTHHHEGEPLFGDAIDFDAEVAAQSDELDHPCELSSLDTAMIIFTSGTTSCPKGVELTHGNMLFGGYFGDWQCALSPDDRLLTTMPAFHSNFQTAALMPVLTVGATLIFIEKYSARRFWKQVREFDATSLQLTAMLARTMMLQPRDEGERDHRVHSVQYYLAITPEEKDAFERRFDLRLMNCYGSTESVCWVLTDLPFGERRWPSIGRVGLGYEVAVVDEAGEPVPAGEAGEIMVRGIPGVTIMKGYYNEPEITAATIDERGWMHTGDKGYRDDQGWFYFVDRKSNMIKRSGENISASEVEGVLMQHPDIAEAAVIGVPDPVRDQAVKAFLIPEAGCEVDTSQIAEWCKSRLAGFKIPSLWEVADDLPRTSVGKIAKKLLH</sequence>
<evidence type="ECO:0000259" key="2">
    <source>
        <dbReference type="Pfam" id="PF13193"/>
    </source>
</evidence>
<dbReference type="InterPro" id="IPR025110">
    <property type="entry name" value="AMP-bd_C"/>
</dbReference>
<dbReference type="EMBL" id="DYWI01000177">
    <property type="protein sequence ID" value="HJF66235.1"/>
    <property type="molecule type" value="Genomic_DNA"/>
</dbReference>
<dbReference type="InterPro" id="IPR020845">
    <property type="entry name" value="AMP-binding_CS"/>
</dbReference>
<dbReference type="PROSITE" id="PS00455">
    <property type="entry name" value="AMP_BINDING"/>
    <property type="match status" value="1"/>
</dbReference>
<organism evidence="3 4">
    <name type="scientific">Slackia equolifaciens</name>
    <dbReference type="NCBI Taxonomy" id="498718"/>
    <lineage>
        <taxon>Bacteria</taxon>
        <taxon>Bacillati</taxon>
        <taxon>Actinomycetota</taxon>
        <taxon>Coriobacteriia</taxon>
        <taxon>Eggerthellales</taxon>
        <taxon>Eggerthellaceae</taxon>
        <taxon>Slackia</taxon>
    </lineage>
</organism>
<evidence type="ECO:0000259" key="1">
    <source>
        <dbReference type="Pfam" id="PF00501"/>
    </source>
</evidence>
<dbReference type="EC" id="6.2.1.48" evidence="3"/>
<dbReference type="Proteomes" id="UP000786989">
    <property type="component" value="Unassembled WGS sequence"/>
</dbReference>
<reference evidence="3" key="2">
    <citation type="submission" date="2021-09" db="EMBL/GenBank/DDBJ databases">
        <authorList>
            <person name="Gilroy R."/>
        </authorList>
    </citation>
    <scope>NUCLEOTIDE SEQUENCE</scope>
    <source>
        <strain evidence="3">ChiGjej6B6-11269</strain>
    </source>
</reference>
<reference evidence="3" key="1">
    <citation type="journal article" date="2021" name="PeerJ">
        <title>Extensive microbial diversity within the chicken gut microbiome revealed by metagenomics and culture.</title>
        <authorList>
            <person name="Gilroy R."/>
            <person name="Ravi A."/>
            <person name="Getino M."/>
            <person name="Pursley I."/>
            <person name="Horton D.L."/>
            <person name="Alikhan N.F."/>
            <person name="Baker D."/>
            <person name="Gharbi K."/>
            <person name="Hall N."/>
            <person name="Watson M."/>
            <person name="Adriaenssens E.M."/>
            <person name="Foster-Nyarko E."/>
            <person name="Jarju S."/>
            <person name="Secka A."/>
            <person name="Antonio M."/>
            <person name="Oren A."/>
            <person name="Chaudhuri R.R."/>
            <person name="La Ragione R."/>
            <person name="Hildebrand F."/>
            <person name="Pallen M.J."/>
        </authorList>
    </citation>
    <scope>NUCLEOTIDE SEQUENCE</scope>
    <source>
        <strain evidence="3">ChiGjej6B6-11269</strain>
    </source>
</reference>
<dbReference type="GO" id="GO:0016878">
    <property type="term" value="F:acid-thiol ligase activity"/>
    <property type="evidence" value="ECO:0007669"/>
    <property type="project" value="UniProtKB-ARBA"/>
</dbReference>
<dbReference type="Pfam" id="PF00501">
    <property type="entry name" value="AMP-binding"/>
    <property type="match status" value="1"/>
</dbReference>
<accession>A0A9D2UYD1</accession>
<dbReference type="InterPro" id="IPR042099">
    <property type="entry name" value="ANL_N_sf"/>
</dbReference>
<evidence type="ECO:0000313" key="3">
    <source>
        <dbReference type="EMBL" id="HJF66235.1"/>
    </source>
</evidence>
<gene>
    <name evidence="3" type="primary">caiC</name>
    <name evidence="3" type="ORF">K8U77_09015</name>
</gene>
<dbReference type="SUPFAM" id="SSF56801">
    <property type="entry name" value="Acetyl-CoA synthetase-like"/>
    <property type="match status" value="1"/>
</dbReference>
<name>A0A9D2UYD1_9ACTN</name>
<dbReference type="Gene3D" id="3.40.50.12780">
    <property type="entry name" value="N-terminal domain of ligase-like"/>
    <property type="match status" value="1"/>
</dbReference>
<protein>
    <submittedName>
        <fullName evidence="3">Crotonobetaine/carnitine-CoA ligase</fullName>
        <ecNumber evidence="3">6.2.1.48</ecNumber>
    </submittedName>
</protein>
<dbReference type="NCBIfam" id="NF005947">
    <property type="entry name" value="PRK08008.1"/>
    <property type="match status" value="1"/>
</dbReference>
<dbReference type="InterPro" id="IPR045851">
    <property type="entry name" value="AMP-bd_C_sf"/>
</dbReference>
<dbReference type="PANTHER" id="PTHR43767:SF1">
    <property type="entry name" value="NONRIBOSOMAL PEPTIDE SYNTHASE PES1 (EUROFUNG)-RELATED"/>
    <property type="match status" value="1"/>
</dbReference>
<dbReference type="AlphaFoldDB" id="A0A9D2UYD1"/>
<keyword evidence="3" id="KW-0436">Ligase</keyword>
<feature type="domain" description="AMP-dependent synthetase/ligase" evidence="1">
    <location>
        <begin position="24"/>
        <end position="400"/>
    </location>
</feature>
<dbReference type="Gene3D" id="3.30.300.30">
    <property type="match status" value="1"/>
</dbReference>
<comment type="caution">
    <text evidence="3">The sequence shown here is derived from an EMBL/GenBank/DDBJ whole genome shotgun (WGS) entry which is preliminary data.</text>
</comment>
<dbReference type="InterPro" id="IPR050237">
    <property type="entry name" value="ATP-dep_AMP-bd_enzyme"/>
</dbReference>
<feature type="domain" description="AMP-binding enzyme C-terminal" evidence="2">
    <location>
        <begin position="451"/>
        <end position="526"/>
    </location>
</feature>
<proteinExistence type="predicted"/>
<dbReference type="Pfam" id="PF13193">
    <property type="entry name" value="AMP-binding_C"/>
    <property type="match status" value="1"/>
</dbReference>